<reference evidence="2" key="1">
    <citation type="submission" date="2021-01" db="EMBL/GenBank/DDBJ databases">
        <authorList>
            <person name="Corre E."/>
            <person name="Pelletier E."/>
            <person name="Niang G."/>
            <person name="Scheremetjew M."/>
            <person name="Finn R."/>
            <person name="Kale V."/>
            <person name="Holt S."/>
            <person name="Cochrane G."/>
            <person name="Meng A."/>
            <person name="Brown T."/>
            <person name="Cohen L."/>
        </authorList>
    </citation>
    <scope>NUCLEOTIDE SEQUENCE</scope>
    <source>
        <strain evidence="2">CCMP1661</strain>
    </source>
</reference>
<gene>
    <name evidence="2" type="ORF">FJAP1339_LOCUS10379</name>
</gene>
<proteinExistence type="predicted"/>
<name>A0A7S2V4L9_9STRA</name>
<protein>
    <submittedName>
        <fullName evidence="2">Uncharacterized protein</fullName>
    </submittedName>
</protein>
<evidence type="ECO:0000256" key="1">
    <source>
        <dbReference type="SAM" id="MobiDB-lite"/>
    </source>
</evidence>
<evidence type="ECO:0000313" key="2">
    <source>
        <dbReference type="EMBL" id="CAD9871825.1"/>
    </source>
</evidence>
<dbReference type="EMBL" id="HBHR01020396">
    <property type="protein sequence ID" value="CAD9871825.1"/>
    <property type="molecule type" value="Transcribed_RNA"/>
</dbReference>
<accession>A0A7S2V4L9</accession>
<organism evidence="2">
    <name type="scientific">Fibrocapsa japonica</name>
    <dbReference type="NCBI Taxonomy" id="94617"/>
    <lineage>
        <taxon>Eukaryota</taxon>
        <taxon>Sar</taxon>
        <taxon>Stramenopiles</taxon>
        <taxon>Ochrophyta</taxon>
        <taxon>Raphidophyceae</taxon>
        <taxon>Chattonellales</taxon>
        <taxon>Chattonellaceae</taxon>
        <taxon>Fibrocapsa</taxon>
    </lineage>
</organism>
<dbReference type="AlphaFoldDB" id="A0A7S2V4L9"/>
<sequence length="307" mass="34332">MAKRFETTTKSSLDVVVSRRDEVEDRGAAMATLKERKAANTTTCIKFGSDPVDYTTSTSAMHNHMLSKKETMEKHEVETKSMKDALTRTHFELGTDKVDYSTENKLPDPMAADAKTGSSFVAGGRGRGDGSTGQVIPVTGVARFTGQLDSGLKAMIRQSNLHMGDDRPDYKSTSADAMVYRGGNGDYERMRGEAAKLKKELTTQSFTLGNDKPSYSTDYRDGYRQYDPRVVQHHKEEAKKGVMTDMRSSHFVLGTEKVEYETDTMRSQKMLANGMGENPLESKERNKALKQYLMKTNYEIGNDPDYM</sequence>
<feature type="region of interest" description="Disordered" evidence="1">
    <location>
        <begin position="107"/>
        <end position="134"/>
    </location>
</feature>